<dbReference type="EC" id="3.4.24.-" evidence="8"/>
<dbReference type="RefSeq" id="WP_100256221.1">
    <property type="nucleotide sequence ID" value="NZ_CP011797.1"/>
</dbReference>
<accession>A0A2K8KP55</accession>
<organism evidence="8 9">
    <name type="scientific">Reinekea forsetii</name>
    <dbReference type="NCBI Taxonomy" id="1336806"/>
    <lineage>
        <taxon>Bacteria</taxon>
        <taxon>Pseudomonadati</taxon>
        <taxon>Pseudomonadota</taxon>
        <taxon>Gammaproteobacteria</taxon>
        <taxon>Oceanospirillales</taxon>
        <taxon>Saccharospirillaceae</taxon>
        <taxon>Reinekea</taxon>
    </lineage>
</organism>
<evidence type="ECO:0000256" key="4">
    <source>
        <dbReference type="ARBA" id="ARBA00022833"/>
    </source>
</evidence>
<dbReference type="OrthoDB" id="9766487at2"/>
<sequence length="459" mass="53964">MYNDRAQIDMYLDWDLLPARIILDEIGTVAWQSRLETDVLSLKDNIKNIDHNLTFKNIVRLDKQLSTVWSARELTLLNGEPSNLSPETGYWLVSINEQFANIIYDFKIVIDDTLGKIDKEIQNWVEALTHHGMYQDVVRKYRDLLQKWHNKELSFTDALILRTKIDPDIRLLESRAIENKLTHEDLRLIRPYSTQSQQYFNEIIGTFDNKPTSIERVRKLEANMFKQYWFSLTEALRLIGDALNSLGRSYKKILDDILLSNRLKILNDQTKPDFCIDSPLGSYIQVYYDGSFSTLNRLAHEVGHAIHQSIHRQSTIHYIPLTDIQSETWAMSFENFFLLWLGNTVPLMRPSIENFIKVQEIEMNYRHRMLHDFELTVCTSGLSNPRDITSLWVNINRKFYGMNVLFDKNFETAWMEIHHLVSAPFYLSTYAFAKEQANSTHFIDLINENIKKDENYDGF</sequence>
<gene>
    <name evidence="8" type="ORF">REIFOR_00671</name>
</gene>
<feature type="domain" description="Peptidase M3A/M3B catalytic" evidence="7">
    <location>
        <begin position="293"/>
        <end position="432"/>
    </location>
</feature>
<comment type="similarity">
    <text evidence="6">Belongs to the peptidase M3 family.</text>
</comment>
<dbReference type="AlphaFoldDB" id="A0A2K8KP55"/>
<proteinExistence type="inferred from homology"/>
<evidence type="ECO:0000256" key="6">
    <source>
        <dbReference type="RuleBase" id="RU003435"/>
    </source>
</evidence>
<comment type="cofactor">
    <cofactor evidence="6">
        <name>Zn(2+)</name>
        <dbReference type="ChEBI" id="CHEBI:29105"/>
    </cofactor>
    <text evidence="6">Binds 1 zinc ion.</text>
</comment>
<dbReference type="GO" id="GO:0004222">
    <property type="term" value="F:metalloendopeptidase activity"/>
    <property type="evidence" value="ECO:0007669"/>
    <property type="project" value="InterPro"/>
</dbReference>
<dbReference type="InterPro" id="IPR042088">
    <property type="entry name" value="OligoPept_F_C"/>
</dbReference>
<protein>
    <submittedName>
        <fullName evidence="8">Oligoendopeptidase F, M3B family</fullName>
        <ecNumber evidence="8">3.4.24.-</ecNumber>
    </submittedName>
</protein>
<dbReference type="SUPFAM" id="SSF55486">
    <property type="entry name" value="Metalloproteases ('zincins'), catalytic domain"/>
    <property type="match status" value="1"/>
</dbReference>
<dbReference type="GO" id="GO:0006508">
    <property type="term" value="P:proteolysis"/>
    <property type="evidence" value="ECO:0007669"/>
    <property type="project" value="UniProtKB-KW"/>
</dbReference>
<keyword evidence="5 6" id="KW-0482">Metalloprotease</keyword>
<dbReference type="KEGG" id="rfo:REIFOR_00671"/>
<keyword evidence="1 6" id="KW-0645">Protease</keyword>
<evidence type="ECO:0000256" key="5">
    <source>
        <dbReference type="ARBA" id="ARBA00023049"/>
    </source>
</evidence>
<dbReference type="Gene3D" id="1.10.1370.20">
    <property type="entry name" value="Oligoendopeptidase f, C-terminal domain"/>
    <property type="match status" value="1"/>
</dbReference>
<dbReference type="Proteomes" id="UP000229757">
    <property type="component" value="Chromosome"/>
</dbReference>
<name>A0A2K8KP55_9GAMM</name>
<evidence type="ECO:0000256" key="1">
    <source>
        <dbReference type="ARBA" id="ARBA00022670"/>
    </source>
</evidence>
<evidence type="ECO:0000313" key="9">
    <source>
        <dbReference type="Proteomes" id="UP000229757"/>
    </source>
</evidence>
<evidence type="ECO:0000256" key="3">
    <source>
        <dbReference type="ARBA" id="ARBA00022801"/>
    </source>
</evidence>
<evidence type="ECO:0000256" key="2">
    <source>
        <dbReference type="ARBA" id="ARBA00022723"/>
    </source>
</evidence>
<evidence type="ECO:0000313" key="8">
    <source>
        <dbReference type="EMBL" id="ATX75839.1"/>
    </source>
</evidence>
<reference evidence="8 9" key="1">
    <citation type="journal article" date="2017" name="Environ. Microbiol.">
        <title>Genomic and physiological analyses of 'Reinekea forsetii' reveal a versatile opportunistic lifestyle during spring algae blooms.</title>
        <authorList>
            <person name="Avci B."/>
            <person name="Hahnke R.L."/>
            <person name="Chafee M."/>
            <person name="Fischer T."/>
            <person name="Gruber-Vodicka H."/>
            <person name="Tegetmeyer H.E."/>
            <person name="Harder J."/>
            <person name="Fuchs B.M."/>
            <person name="Amann R.I."/>
            <person name="Teeling H."/>
        </authorList>
    </citation>
    <scope>NUCLEOTIDE SEQUENCE [LARGE SCALE GENOMIC DNA]</scope>
    <source>
        <strain evidence="8 9">Hel1_31_D35</strain>
    </source>
</reference>
<keyword evidence="4 6" id="KW-0862">Zinc</keyword>
<keyword evidence="3 6" id="KW-0378">Hydrolase</keyword>
<dbReference type="EMBL" id="CP011797">
    <property type="protein sequence ID" value="ATX75839.1"/>
    <property type="molecule type" value="Genomic_DNA"/>
</dbReference>
<evidence type="ECO:0000259" key="7">
    <source>
        <dbReference type="Pfam" id="PF01432"/>
    </source>
</evidence>
<keyword evidence="9" id="KW-1185">Reference proteome</keyword>
<keyword evidence="2 6" id="KW-0479">Metal-binding</keyword>
<dbReference type="GO" id="GO:0046872">
    <property type="term" value="F:metal ion binding"/>
    <property type="evidence" value="ECO:0007669"/>
    <property type="project" value="UniProtKB-UniRule"/>
</dbReference>
<dbReference type="InterPro" id="IPR001567">
    <property type="entry name" value="Pept_M3A_M3B_dom"/>
</dbReference>
<dbReference type="Pfam" id="PF01432">
    <property type="entry name" value="Peptidase_M3"/>
    <property type="match status" value="1"/>
</dbReference>